<name>A0A6C0JKJ0_9ZZZZ</name>
<dbReference type="AlphaFoldDB" id="A0A6C0JKJ0"/>
<reference evidence="1" key="1">
    <citation type="journal article" date="2020" name="Nature">
        <title>Giant virus diversity and host interactions through global metagenomics.</title>
        <authorList>
            <person name="Schulz F."/>
            <person name="Roux S."/>
            <person name="Paez-Espino D."/>
            <person name="Jungbluth S."/>
            <person name="Walsh D.A."/>
            <person name="Denef V.J."/>
            <person name="McMahon K.D."/>
            <person name="Konstantinidis K.T."/>
            <person name="Eloe-Fadrosh E.A."/>
            <person name="Kyrpides N.C."/>
            <person name="Woyke T."/>
        </authorList>
    </citation>
    <scope>NUCLEOTIDE SEQUENCE</scope>
    <source>
        <strain evidence="1">GVMAG-M-3300027708-39</strain>
    </source>
</reference>
<organism evidence="1">
    <name type="scientific">viral metagenome</name>
    <dbReference type="NCBI Taxonomy" id="1070528"/>
    <lineage>
        <taxon>unclassified sequences</taxon>
        <taxon>metagenomes</taxon>
        <taxon>organismal metagenomes</taxon>
    </lineage>
</organism>
<proteinExistence type="predicted"/>
<evidence type="ECO:0000313" key="1">
    <source>
        <dbReference type="EMBL" id="QHU04328.1"/>
    </source>
</evidence>
<accession>A0A6C0JKJ0</accession>
<dbReference type="EMBL" id="MN740395">
    <property type="protein sequence ID" value="QHU04328.1"/>
    <property type="molecule type" value="Genomic_DNA"/>
</dbReference>
<protein>
    <submittedName>
        <fullName evidence="1">Uncharacterized protein</fullName>
    </submittedName>
</protein>
<sequence length="109" mass="11989">MISYKNKRILGKNKTKKNKGGKSYGATGNVKLTYDDKNVLCEVCKENSYQEKTGSFGKSKLRSGIGQAIFGDAADVLDTTSVIIYICNHCGLCKVIRNREPILIKAEPV</sequence>